<dbReference type="Gene3D" id="3.20.80.10">
    <property type="entry name" value="Regulatory factor, effector binding domain"/>
    <property type="match status" value="1"/>
</dbReference>
<dbReference type="PANTHER" id="PTHR11220">
    <property type="entry name" value="HEME-BINDING PROTEIN-RELATED"/>
    <property type="match status" value="1"/>
</dbReference>
<feature type="chain" id="PRO_5036470290" description="Heme-binding protein 2" evidence="2">
    <location>
        <begin position="17"/>
        <end position="201"/>
    </location>
</feature>
<dbReference type="Proteomes" id="UP000005408">
    <property type="component" value="Unassembled WGS sequence"/>
</dbReference>
<accession>A0A8W8IBW4</accession>
<dbReference type="RefSeq" id="XP_065944481.1">
    <property type="nucleotide sequence ID" value="XM_066088409.1"/>
</dbReference>
<evidence type="ECO:0000313" key="4">
    <source>
        <dbReference type="Proteomes" id="UP000005408"/>
    </source>
</evidence>
<protein>
    <recommendedName>
        <fullName evidence="5">Heme-binding protein 2</fullName>
    </recommendedName>
</protein>
<dbReference type="KEGG" id="crg:105340828"/>
<reference evidence="3" key="1">
    <citation type="submission" date="2022-08" db="UniProtKB">
        <authorList>
            <consortium name="EnsemblMetazoa"/>
        </authorList>
    </citation>
    <scope>IDENTIFICATION</scope>
    <source>
        <strain evidence="3">05x7-T-G4-1.051#20</strain>
    </source>
</reference>
<feature type="signal peptide" evidence="2">
    <location>
        <begin position="1"/>
        <end position="16"/>
    </location>
</feature>
<dbReference type="PANTHER" id="PTHR11220:SF1">
    <property type="entry name" value="HEME-BINDING PROTEIN 2"/>
    <property type="match status" value="1"/>
</dbReference>
<proteinExistence type="inferred from homology"/>
<sequence>MLGLAVFASLCYLASAALNKPSFCRDLDCPKYTVLQSFPGFELRRYEMSQWVATKDLVTRYDALKNSNMFYKLFHYISGKNTLGMKMPMTAPVLRTVIPGVGRNNQQTMMEMHFMIPHNMQPFPPAPTDPTVYITTLPPLDVYVKSFGGFTNHRMNLMKVEELKNQINNRNLYHGDHFYTAGYDGPRSMNRHNEVWLVAKN</sequence>
<keyword evidence="2" id="KW-0732">Signal</keyword>
<evidence type="ECO:0000256" key="1">
    <source>
        <dbReference type="ARBA" id="ARBA00009817"/>
    </source>
</evidence>
<dbReference type="Pfam" id="PF04832">
    <property type="entry name" value="SOUL"/>
    <property type="match status" value="1"/>
</dbReference>
<organism evidence="3 4">
    <name type="scientific">Magallana gigas</name>
    <name type="common">Pacific oyster</name>
    <name type="synonym">Crassostrea gigas</name>
    <dbReference type="NCBI Taxonomy" id="29159"/>
    <lineage>
        <taxon>Eukaryota</taxon>
        <taxon>Metazoa</taxon>
        <taxon>Spiralia</taxon>
        <taxon>Lophotrochozoa</taxon>
        <taxon>Mollusca</taxon>
        <taxon>Bivalvia</taxon>
        <taxon>Autobranchia</taxon>
        <taxon>Pteriomorphia</taxon>
        <taxon>Ostreida</taxon>
        <taxon>Ostreoidea</taxon>
        <taxon>Ostreidae</taxon>
        <taxon>Magallana</taxon>
    </lineage>
</organism>
<evidence type="ECO:0000313" key="3">
    <source>
        <dbReference type="EnsemblMetazoa" id="G13285.2:cds"/>
    </source>
</evidence>
<comment type="similarity">
    <text evidence="1">Belongs to the HEBP family.</text>
</comment>
<keyword evidence="4" id="KW-1185">Reference proteome</keyword>
<evidence type="ECO:0000256" key="2">
    <source>
        <dbReference type="SAM" id="SignalP"/>
    </source>
</evidence>
<dbReference type="AlphaFoldDB" id="A0A8W8IBW4"/>
<dbReference type="GeneID" id="105340828"/>
<dbReference type="FunFam" id="3.20.80.10:FF:000002">
    <property type="entry name" value="Heme-binding protein 2"/>
    <property type="match status" value="1"/>
</dbReference>
<dbReference type="SUPFAM" id="SSF55136">
    <property type="entry name" value="Probable bacterial effector-binding domain"/>
    <property type="match status" value="1"/>
</dbReference>
<dbReference type="InterPro" id="IPR011256">
    <property type="entry name" value="Reg_factor_effector_dom_sf"/>
</dbReference>
<dbReference type="InterPro" id="IPR006917">
    <property type="entry name" value="SOUL_heme-bd"/>
</dbReference>
<name>A0A8W8IBW4_MAGGI</name>
<dbReference type="EnsemblMetazoa" id="G13285.2">
    <property type="protein sequence ID" value="G13285.2:cds"/>
    <property type="gene ID" value="G13285"/>
</dbReference>
<evidence type="ECO:0008006" key="5">
    <source>
        <dbReference type="Google" id="ProtNLM"/>
    </source>
</evidence>